<accession>A0A645FWI9</accession>
<dbReference type="InterPro" id="IPR011249">
    <property type="entry name" value="Metalloenz_LuxS/M16"/>
</dbReference>
<protein>
    <submittedName>
        <fullName evidence="1">Uncharacterized protein</fullName>
    </submittedName>
</protein>
<proteinExistence type="predicted"/>
<comment type="caution">
    <text evidence="1">The sequence shown here is derived from an EMBL/GenBank/DDBJ whole genome shotgun (WGS) entry which is preliminary data.</text>
</comment>
<reference evidence="1" key="1">
    <citation type="submission" date="2019-08" db="EMBL/GenBank/DDBJ databases">
        <authorList>
            <person name="Kucharzyk K."/>
            <person name="Murdoch R.W."/>
            <person name="Higgins S."/>
            <person name="Loffler F."/>
        </authorList>
    </citation>
    <scope>NUCLEOTIDE SEQUENCE</scope>
</reference>
<dbReference type="Gene3D" id="3.30.830.10">
    <property type="entry name" value="Metalloenzyme, LuxS/M16 peptidase-like"/>
    <property type="match status" value="1"/>
</dbReference>
<dbReference type="AlphaFoldDB" id="A0A645FWI9"/>
<dbReference type="GO" id="GO:0046872">
    <property type="term" value="F:metal ion binding"/>
    <property type="evidence" value="ECO:0007669"/>
    <property type="project" value="InterPro"/>
</dbReference>
<gene>
    <name evidence="1" type="ORF">SDC9_165585</name>
</gene>
<name>A0A645FWI9_9ZZZZ</name>
<evidence type="ECO:0000313" key="1">
    <source>
        <dbReference type="EMBL" id="MPN18226.1"/>
    </source>
</evidence>
<dbReference type="EMBL" id="VSSQ01065510">
    <property type="protein sequence ID" value="MPN18226.1"/>
    <property type="molecule type" value="Genomic_DNA"/>
</dbReference>
<organism evidence="1">
    <name type="scientific">bioreactor metagenome</name>
    <dbReference type="NCBI Taxonomy" id="1076179"/>
    <lineage>
        <taxon>unclassified sequences</taxon>
        <taxon>metagenomes</taxon>
        <taxon>ecological metagenomes</taxon>
    </lineage>
</organism>
<sequence>MKGEKAVSMYIRGITKEDRLREREEVLQTTTEDIKSFDQLLKDVMNKNFFAVLGNDAKIKENKDIFNNIQSVFK</sequence>
<dbReference type="SUPFAM" id="SSF63411">
    <property type="entry name" value="LuxS/MPP-like metallohydrolase"/>
    <property type="match status" value="1"/>
</dbReference>